<keyword evidence="7" id="KW-0963">Cytoplasm</keyword>
<dbReference type="Pfam" id="PF00756">
    <property type="entry name" value="Esterase"/>
    <property type="match status" value="1"/>
</dbReference>
<evidence type="ECO:0000313" key="9">
    <source>
        <dbReference type="Proteomes" id="UP000193642"/>
    </source>
</evidence>
<dbReference type="SUPFAM" id="SSF53474">
    <property type="entry name" value="alpha/beta-Hydrolases"/>
    <property type="match status" value="1"/>
</dbReference>
<dbReference type="STRING" id="329046.A0A1Y2CLY5"/>
<comment type="catalytic activity">
    <reaction evidence="7">
        <text>S-formylglutathione + H2O = formate + glutathione + H(+)</text>
        <dbReference type="Rhea" id="RHEA:14961"/>
        <dbReference type="ChEBI" id="CHEBI:15377"/>
        <dbReference type="ChEBI" id="CHEBI:15378"/>
        <dbReference type="ChEBI" id="CHEBI:15740"/>
        <dbReference type="ChEBI" id="CHEBI:57688"/>
        <dbReference type="ChEBI" id="CHEBI:57925"/>
        <dbReference type="EC" id="3.1.2.12"/>
    </reaction>
</comment>
<dbReference type="PANTHER" id="PTHR10061:SF0">
    <property type="entry name" value="S-FORMYLGLUTATHIONE HYDROLASE"/>
    <property type="match status" value="1"/>
</dbReference>
<accession>A0A1Y2CLY5</accession>
<organism evidence="8 9">
    <name type="scientific">Rhizoclosmatium globosum</name>
    <dbReference type="NCBI Taxonomy" id="329046"/>
    <lineage>
        <taxon>Eukaryota</taxon>
        <taxon>Fungi</taxon>
        <taxon>Fungi incertae sedis</taxon>
        <taxon>Chytridiomycota</taxon>
        <taxon>Chytridiomycota incertae sedis</taxon>
        <taxon>Chytridiomycetes</taxon>
        <taxon>Chytridiales</taxon>
        <taxon>Chytriomycetaceae</taxon>
        <taxon>Rhizoclosmatium</taxon>
    </lineage>
</organism>
<dbReference type="OrthoDB" id="420518at2759"/>
<dbReference type="InterPro" id="IPR014186">
    <property type="entry name" value="S-formylglutathione_hydrol"/>
</dbReference>
<dbReference type="InterPro" id="IPR000801">
    <property type="entry name" value="Esterase-like"/>
</dbReference>
<dbReference type="PANTHER" id="PTHR10061">
    <property type="entry name" value="S-FORMYLGLUTATHIONE HYDROLASE"/>
    <property type="match status" value="1"/>
</dbReference>
<keyword evidence="5 7" id="KW-0378">Hydrolase</keyword>
<protein>
    <recommendedName>
        <fullName evidence="3 7">S-formylglutathione hydrolase</fullName>
        <ecNumber evidence="2 7">3.1.2.12</ecNumber>
    </recommendedName>
</protein>
<evidence type="ECO:0000313" key="8">
    <source>
        <dbReference type="EMBL" id="ORY48041.1"/>
    </source>
</evidence>
<feature type="active site" description="Charge relay system" evidence="6">
    <location>
        <position position="232"/>
    </location>
</feature>
<dbReference type="InterPro" id="IPR029058">
    <property type="entry name" value="AB_hydrolase_fold"/>
</dbReference>
<name>A0A1Y2CLY5_9FUNG</name>
<keyword evidence="4 7" id="KW-0719">Serine esterase</keyword>
<feature type="active site" description="Charge relay system" evidence="6">
    <location>
        <position position="154"/>
    </location>
</feature>
<keyword evidence="9" id="KW-1185">Reference proteome</keyword>
<dbReference type="Proteomes" id="UP000193642">
    <property type="component" value="Unassembled WGS sequence"/>
</dbReference>
<evidence type="ECO:0000256" key="7">
    <source>
        <dbReference type="RuleBase" id="RU363068"/>
    </source>
</evidence>
<sequence>MEVVSKNKVAGGFLYKVKIGSAPSLGGLSSTANVYVPPAALGGGHKVPAVVFLAGLTCTEDNAAQKGGFFNAAARTSLALIFPDTSPRGAGITGESDAWDFGVGAGFYLNATKEPFAQFYNMENFVTKDLLEAIAATPLFNAIDTSKLSVTGHSMGGHGALTLYLKHPSIFRAASAFAPICNPTQCPWGVKAFSGYLSGGVEEGKAHDATELISKVEKTRRINILVDSGLDDAFHLQKQLLPENFEKASRAAGFGVDQVQVNLREGYDHSYYFVSSFAEAHIDWHAKRLL</sequence>
<dbReference type="GO" id="GO:0005829">
    <property type="term" value="C:cytosol"/>
    <property type="evidence" value="ECO:0007669"/>
    <property type="project" value="TreeGrafter"/>
</dbReference>
<proteinExistence type="inferred from homology"/>
<feature type="active site" description="Charge relay system" evidence="6">
    <location>
        <position position="269"/>
    </location>
</feature>
<evidence type="ECO:0000256" key="3">
    <source>
        <dbReference type="ARBA" id="ARBA00016774"/>
    </source>
</evidence>
<gene>
    <name evidence="8" type="ORF">BCR33DRAFT_848112</name>
</gene>
<dbReference type="NCBIfam" id="TIGR02821">
    <property type="entry name" value="fghA_ester_D"/>
    <property type="match status" value="1"/>
</dbReference>
<dbReference type="AlphaFoldDB" id="A0A1Y2CLY5"/>
<comment type="similarity">
    <text evidence="1 7">Belongs to the esterase D family.</text>
</comment>
<dbReference type="EMBL" id="MCGO01000012">
    <property type="protein sequence ID" value="ORY48041.1"/>
    <property type="molecule type" value="Genomic_DNA"/>
</dbReference>
<dbReference type="GO" id="GO:0052689">
    <property type="term" value="F:carboxylic ester hydrolase activity"/>
    <property type="evidence" value="ECO:0007669"/>
    <property type="project" value="UniProtKB-KW"/>
</dbReference>
<evidence type="ECO:0000256" key="5">
    <source>
        <dbReference type="ARBA" id="ARBA00022801"/>
    </source>
</evidence>
<comment type="function">
    <text evidence="7">Serine hydrolase involved in the detoxification of formaldehyde.</text>
</comment>
<evidence type="ECO:0000256" key="4">
    <source>
        <dbReference type="ARBA" id="ARBA00022487"/>
    </source>
</evidence>
<evidence type="ECO:0000256" key="1">
    <source>
        <dbReference type="ARBA" id="ARBA00005622"/>
    </source>
</evidence>
<dbReference type="GO" id="GO:0018738">
    <property type="term" value="F:S-formylglutathione hydrolase activity"/>
    <property type="evidence" value="ECO:0007669"/>
    <property type="project" value="UniProtKB-EC"/>
</dbReference>
<dbReference type="GO" id="GO:0046294">
    <property type="term" value="P:formaldehyde catabolic process"/>
    <property type="evidence" value="ECO:0007669"/>
    <property type="project" value="InterPro"/>
</dbReference>
<evidence type="ECO:0000256" key="6">
    <source>
        <dbReference type="PIRSR" id="PIRSR614186-1"/>
    </source>
</evidence>
<comment type="subcellular location">
    <subcellularLocation>
        <location evidence="7">Cytoplasm</location>
    </subcellularLocation>
</comment>
<evidence type="ECO:0000256" key="2">
    <source>
        <dbReference type="ARBA" id="ARBA00012479"/>
    </source>
</evidence>
<comment type="caution">
    <text evidence="8">The sequence shown here is derived from an EMBL/GenBank/DDBJ whole genome shotgun (WGS) entry which is preliminary data.</text>
</comment>
<reference evidence="8 9" key="1">
    <citation type="submission" date="2016-07" db="EMBL/GenBank/DDBJ databases">
        <title>Pervasive Adenine N6-methylation of Active Genes in Fungi.</title>
        <authorList>
            <consortium name="DOE Joint Genome Institute"/>
            <person name="Mondo S.J."/>
            <person name="Dannebaum R.O."/>
            <person name="Kuo R.C."/>
            <person name="Labutti K."/>
            <person name="Haridas S."/>
            <person name="Kuo A."/>
            <person name="Salamov A."/>
            <person name="Ahrendt S.R."/>
            <person name="Lipzen A."/>
            <person name="Sullivan W."/>
            <person name="Andreopoulos W.B."/>
            <person name="Clum A."/>
            <person name="Lindquist E."/>
            <person name="Daum C."/>
            <person name="Ramamoorthy G.K."/>
            <person name="Gryganskyi A."/>
            <person name="Culley D."/>
            <person name="Magnuson J.K."/>
            <person name="James T.Y."/>
            <person name="O'Malley M.A."/>
            <person name="Stajich J.E."/>
            <person name="Spatafora J.W."/>
            <person name="Visel A."/>
            <person name="Grigoriev I.V."/>
        </authorList>
    </citation>
    <scope>NUCLEOTIDE SEQUENCE [LARGE SCALE GENOMIC DNA]</scope>
    <source>
        <strain evidence="8 9">JEL800</strain>
    </source>
</reference>
<dbReference type="EC" id="3.1.2.12" evidence="2 7"/>
<dbReference type="Gene3D" id="3.40.50.1820">
    <property type="entry name" value="alpha/beta hydrolase"/>
    <property type="match status" value="1"/>
</dbReference>